<dbReference type="AlphaFoldDB" id="A0A432Z1S2"/>
<dbReference type="PIRSF" id="PIRSF028135">
    <property type="entry name" value="UCP028135_HipA-like"/>
    <property type="match status" value="1"/>
</dbReference>
<evidence type="ECO:0000256" key="3">
    <source>
        <dbReference type="ARBA" id="ARBA00022777"/>
    </source>
</evidence>
<feature type="domain" description="HipA-like C-terminal" evidence="4">
    <location>
        <begin position="165"/>
        <end position="400"/>
    </location>
</feature>
<evidence type="ECO:0000313" key="5">
    <source>
        <dbReference type="EMBL" id="RUO71817.1"/>
    </source>
</evidence>
<evidence type="ECO:0000313" key="6">
    <source>
        <dbReference type="Proteomes" id="UP000288058"/>
    </source>
</evidence>
<dbReference type="RefSeq" id="WP_126780747.1">
    <property type="nucleotide sequence ID" value="NZ_PIQC01000003.1"/>
</dbReference>
<evidence type="ECO:0000256" key="2">
    <source>
        <dbReference type="ARBA" id="ARBA00022679"/>
    </source>
</evidence>
<dbReference type="GO" id="GO:0004674">
    <property type="term" value="F:protein serine/threonine kinase activity"/>
    <property type="evidence" value="ECO:0007669"/>
    <property type="project" value="TreeGrafter"/>
</dbReference>
<dbReference type="PANTHER" id="PTHR37419">
    <property type="entry name" value="SERINE/THREONINE-PROTEIN KINASE TOXIN HIPA"/>
    <property type="match status" value="1"/>
</dbReference>
<dbReference type="Pfam" id="PF07804">
    <property type="entry name" value="HipA_C"/>
    <property type="match status" value="1"/>
</dbReference>
<gene>
    <name evidence="5" type="ORF">CWI78_04690</name>
</gene>
<evidence type="ECO:0000259" key="4">
    <source>
        <dbReference type="Pfam" id="PF07804"/>
    </source>
</evidence>
<dbReference type="InterPro" id="IPR016869">
    <property type="entry name" value="UCP028135_HipA-like"/>
</dbReference>
<dbReference type="PANTHER" id="PTHR37419:SF8">
    <property type="entry name" value="TOXIN YJJJ"/>
    <property type="match status" value="1"/>
</dbReference>
<dbReference type="InterPro" id="IPR052028">
    <property type="entry name" value="HipA_Ser/Thr_kinase"/>
</dbReference>
<evidence type="ECO:0000256" key="1">
    <source>
        <dbReference type="ARBA" id="ARBA00010164"/>
    </source>
</evidence>
<comment type="similarity">
    <text evidence="1">Belongs to the HipA Ser/Thr kinase family.</text>
</comment>
<dbReference type="Proteomes" id="UP000288058">
    <property type="component" value="Unassembled WGS sequence"/>
</dbReference>
<accession>A0A432Z1S2</accession>
<keyword evidence="6" id="KW-1185">Reference proteome</keyword>
<proteinExistence type="inferred from homology"/>
<organism evidence="5 6">
    <name type="scientific">Idiomarina ramblicola</name>
    <dbReference type="NCBI Taxonomy" id="263724"/>
    <lineage>
        <taxon>Bacteria</taxon>
        <taxon>Pseudomonadati</taxon>
        <taxon>Pseudomonadota</taxon>
        <taxon>Gammaproteobacteria</taxon>
        <taxon>Alteromonadales</taxon>
        <taxon>Idiomarinaceae</taxon>
        <taxon>Idiomarina</taxon>
    </lineage>
</organism>
<reference evidence="6" key="1">
    <citation type="journal article" date="2018" name="Front. Microbiol.">
        <title>Genome-Based Analysis Reveals the Taxonomy and Diversity of the Family Idiomarinaceae.</title>
        <authorList>
            <person name="Liu Y."/>
            <person name="Lai Q."/>
            <person name="Shao Z."/>
        </authorList>
    </citation>
    <scope>NUCLEOTIDE SEQUENCE [LARGE SCALE GENOMIC DNA]</scope>
    <source>
        <strain evidence="6">R22</strain>
    </source>
</reference>
<keyword evidence="2" id="KW-0808">Transferase</keyword>
<protein>
    <submittedName>
        <fullName evidence="5">Toxin HipA</fullName>
    </submittedName>
</protein>
<sequence length="448" mass="51017">MNSLTVQAYLQSQWQDIAELTFTERTGQNEPDVQVQYKTDYAIEHLEQDDHHAVSLNHPVQLYFDDDDQPGWLRFLDDIIPSGAARRFWVDQLEISNSPLSEQNLLLLEKAAIAPVGHLRIKEAVESQKEAINSSQFNVSDVVERNASFLEYAQQRGAIAGGATGAGGEAPKLLLRCNNNDEVWIDTFQDDTNTQDAFYLVKFPRGQRKPIDCDILRAEYHFYQELEEMGVSTIATEQMRLEEGDNFPSLWLPRFDVEVVNGVVTRKAMESVYSILKRAPGVRLRHADVIRELVSKIENSYMVKEQGVYFNVEAFVTEWVRRDLLNIAFGNSDNHGRNTAFFRDESGIKLTPIYDFAPMRADPEGVPRSTVWGEPMESGGEYNFSAICEELSDLIKPEQLLDELNKTAEQLTGLEDRLRERGVPNRIMTMPKVGLANIPDKLQRWGLL</sequence>
<comment type="caution">
    <text evidence="5">The sequence shown here is derived from an EMBL/GenBank/DDBJ whole genome shotgun (WGS) entry which is preliminary data.</text>
</comment>
<dbReference type="InterPro" id="IPR012893">
    <property type="entry name" value="HipA-like_C"/>
</dbReference>
<dbReference type="OrthoDB" id="9805913at2"/>
<dbReference type="EMBL" id="PIQC01000003">
    <property type="protein sequence ID" value="RUO71817.1"/>
    <property type="molecule type" value="Genomic_DNA"/>
</dbReference>
<name>A0A432Z1S2_9GAMM</name>
<dbReference type="GO" id="GO:0005829">
    <property type="term" value="C:cytosol"/>
    <property type="evidence" value="ECO:0007669"/>
    <property type="project" value="TreeGrafter"/>
</dbReference>
<keyword evidence="3" id="KW-0418">Kinase</keyword>